<dbReference type="PANTHER" id="PTHR34220:SF7">
    <property type="entry name" value="SENSOR HISTIDINE KINASE YPDA"/>
    <property type="match status" value="1"/>
</dbReference>
<keyword evidence="1" id="KW-0472">Membrane</keyword>
<evidence type="ECO:0000256" key="1">
    <source>
        <dbReference type="SAM" id="Phobius"/>
    </source>
</evidence>
<name>A0ABW4YF75_9BACL</name>
<dbReference type="SUPFAM" id="SSF55874">
    <property type="entry name" value="ATPase domain of HSP90 chaperone/DNA topoisomerase II/histidine kinase"/>
    <property type="match status" value="1"/>
</dbReference>
<evidence type="ECO:0000313" key="3">
    <source>
        <dbReference type="EMBL" id="MFD2114351.1"/>
    </source>
</evidence>
<sequence length="556" mass="64499">MRWRRKGYRGPKSVQRRLNILLVSIFIPLIIILYAAYQFSGSMMVNKVDEINRIKVEQTASRVKDLLQRTFMSTNNFIYDSAFIQALQEESSLSIEKNSTYIQAIERLQYTFFLNEKYAVVIQDNYGNMFESNPSRLGLRKGKLQERIVKTINWEGRDFFNSYQWEMLKSEEGKESLIVLSRWIFSPVTANKKGIVSIVIPFTNLLNILNNDNGSYAILDEKNNLIFATPSESDLSKMDEDIVDAEILLLPTPWKMIQTDSKFVIQNELRYFQLTLMTTILIVIIIFITMSTFVLKTIRQVFNQIRILSKRLVNPSLDLSVEMHSDQRLVELSELLQQLIHNLQISRNNLEWAVLEKKKLEMQILQEQMNPHFLLNSLNTIRFLAEKSSQHKLGSLVLSLSYLLNQQLYRNETYWTLEEEKEYLLKYIEIQRARFGENIIVMLDFPKELSAMLILRMLLQPLVENSFEHGFSGRENGYILIQAECWGGGVRLSVSDDGVGFMISSVATSRKSIGLRNVRERLHLHYGNKSLLEITDRQPSGTMISLTIPAMKGEVV</sequence>
<keyword evidence="4" id="KW-1185">Reference proteome</keyword>
<proteinExistence type="predicted"/>
<gene>
    <name evidence="3" type="ORF">ACFSJH_01110</name>
</gene>
<keyword evidence="3" id="KW-0418">Kinase</keyword>
<dbReference type="PANTHER" id="PTHR34220">
    <property type="entry name" value="SENSOR HISTIDINE KINASE YPDA"/>
    <property type="match status" value="1"/>
</dbReference>
<dbReference type="RefSeq" id="WP_377769322.1">
    <property type="nucleotide sequence ID" value="NZ_JBHUHO010000003.1"/>
</dbReference>
<dbReference type="InterPro" id="IPR010559">
    <property type="entry name" value="Sig_transdc_His_kin_internal"/>
</dbReference>
<dbReference type="Proteomes" id="UP001597362">
    <property type="component" value="Unassembled WGS sequence"/>
</dbReference>
<dbReference type="InterPro" id="IPR050640">
    <property type="entry name" value="Bact_2-comp_sensor_kinase"/>
</dbReference>
<comment type="caution">
    <text evidence="3">The sequence shown here is derived from an EMBL/GenBank/DDBJ whole genome shotgun (WGS) entry which is preliminary data.</text>
</comment>
<dbReference type="Pfam" id="PF02518">
    <property type="entry name" value="HATPase_c"/>
    <property type="match status" value="1"/>
</dbReference>
<dbReference type="EC" id="2.7.13.3" evidence="3"/>
<feature type="transmembrane region" description="Helical" evidence="1">
    <location>
        <begin position="271"/>
        <end position="295"/>
    </location>
</feature>
<keyword evidence="1" id="KW-1133">Transmembrane helix</keyword>
<dbReference type="SMART" id="SM00387">
    <property type="entry name" value="HATPase_c"/>
    <property type="match status" value="1"/>
</dbReference>
<dbReference type="Gene3D" id="3.30.565.10">
    <property type="entry name" value="Histidine kinase-like ATPase, C-terminal domain"/>
    <property type="match status" value="1"/>
</dbReference>
<evidence type="ECO:0000313" key="4">
    <source>
        <dbReference type="Proteomes" id="UP001597362"/>
    </source>
</evidence>
<keyword evidence="1" id="KW-0812">Transmembrane</keyword>
<dbReference type="EMBL" id="JBHUHO010000003">
    <property type="protein sequence ID" value="MFD2114351.1"/>
    <property type="molecule type" value="Genomic_DNA"/>
</dbReference>
<protein>
    <submittedName>
        <fullName evidence="3">Sensor histidine kinase</fullName>
        <ecNumber evidence="3">2.7.13.3</ecNumber>
    </submittedName>
</protein>
<dbReference type="GO" id="GO:0004673">
    <property type="term" value="F:protein histidine kinase activity"/>
    <property type="evidence" value="ECO:0007669"/>
    <property type="project" value="UniProtKB-EC"/>
</dbReference>
<dbReference type="Pfam" id="PF06580">
    <property type="entry name" value="His_kinase"/>
    <property type="match status" value="1"/>
</dbReference>
<feature type="domain" description="Histidine kinase/HSP90-like ATPase" evidence="2">
    <location>
        <begin position="450"/>
        <end position="552"/>
    </location>
</feature>
<dbReference type="InterPro" id="IPR036890">
    <property type="entry name" value="HATPase_C_sf"/>
</dbReference>
<dbReference type="InterPro" id="IPR003594">
    <property type="entry name" value="HATPase_dom"/>
</dbReference>
<evidence type="ECO:0000259" key="2">
    <source>
        <dbReference type="SMART" id="SM00387"/>
    </source>
</evidence>
<keyword evidence="3" id="KW-0808">Transferase</keyword>
<organism evidence="3 4">
    <name type="scientific">Paenibacillus yanchengensis</name>
    <dbReference type="NCBI Taxonomy" id="2035833"/>
    <lineage>
        <taxon>Bacteria</taxon>
        <taxon>Bacillati</taxon>
        <taxon>Bacillota</taxon>
        <taxon>Bacilli</taxon>
        <taxon>Bacillales</taxon>
        <taxon>Paenibacillaceae</taxon>
        <taxon>Paenibacillus</taxon>
    </lineage>
</organism>
<reference evidence="4" key="1">
    <citation type="journal article" date="2019" name="Int. J. Syst. Evol. Microbiol.">
        <title>The Global Catalogue of Microorganisms (GCM) 10K type strain sequencing project: providing services to taxonomists for standard genome sequencing and annotation.</title>
        <authorList>
            <consortium name="The Broad Institute Genomics Platform"/>
            <consortium name="The Broad Institute Genome Sequencing Center for Infectious Disease"/>
            <person name="Wu L."/>
            <person name="Ma J."/>
        </authorList>
    </citation>
    <scope>NUCLEOTIDE SEQUENCE [LARGE SCALE GENOMIC DNA]</scope>
    <source>
        <strain evidence="4">GH52</strain>
    </source>
</reference>
<feature type="transmembrane region" description="Helical" evidence="1">
    <location>
        <begin position="20"/>
        <end position="37"/>
    </location>
</feature>
<accession>A0ABW4YF75</accession>